<protein>
    <recommendedName>
        <fullName evidence="3">NADH dehydrogenase [ubiquinone] 1 beta subcomplex subunit 4</fullName>
    </recommendedName>
    <alternativeName>
        <fullName evidence="12">Complex I-B15</fullName>
    </alternativeName>
    <alternativeName>
        <fullName evidence="13">NADH-ubiquinone oxidoreductase B15 subunit</fullName>
    </alternativeName>
</protein>
<keyword evidence="15" id="KW-0830">Ubiquinone</keyword>
<dbReference type="OrthoDB" id="5818798at2759"/>
<evidence type="ECO:0000256" key="11">
    <source>
        <dbReference type="ARBA" id="ARBA00023136"/>
    </source>
</evidence>
<keyword evidence="7" id="KW-0999">Mitochondrion inner membrane</keyword>
<evidence type="ECO:0000256" key="1">
    <source>
        <dbReference type="ARBA" id="ARBA00004434"/>
    </source>
</evidence>
<keyword evidence="5" id="KW-0679">Respiratory chain</keyword>
<dbReference type="GO" id="GO:0005743">
    <property type="term" value="C:mitochondrial inner membrane"/>
    <property type="evidence" value="ECO:0007669"/>
    <property type="project" value="UniProtKB-SubCell"/>
</dbReference>
<keyword evidence="16" id="KW-1185">Reference proteome</keyword>
<keyword evidence="9 14" id="KW-1133">Transmembrane helix</keyword>
<evidence type="ECO:0000256" key="12">
    <source>
        <dbReference type="ARBA" id="ARBA00030212"/>
    </source>
</evidence>
<keyword evidence="8" id="KW-0249">Electron transport</keyword>
<evidence type="ECO:0000256" key="9">
    <source>
        <dbReference type="ARBA" id="ARBA00022989"/>
    </source>
</evidence>
<dbReference type="InterPro" id="IPR009866">
    <property type="entry name" value="NADH_UbQ_OxRdtase_NDUFB4_su"/>
</dbReference>
<dbReference type="Pfam" id="PF07225">
    <property type="entry name" value="NDUF_B4"/>
    <property type="match status" value="1"/>
</dbReference>
<keyword evidence="4" id="KW-0813">Transport</keyword>
<dbReference type="PANTHER" id="PTHR15469:SF0">
    <property type="entry name" value="NADH DEHYDROGENASE [UBIQUINONE] 1 BETA SUBCOMPLEX SUBUNIT 4"/>
    <property type="match status" value="1"/>
</dbReference>
<proteinExistence type="inferred from homology"/>
<sequence length="118" mass="13776">MAHASPYKTINDPDLIKKKNEIRKAIAQEYIKHTSNPFRNIKKDGGTLFDEGVQRYMSLKATRYEFFKPNPKTSILGVLLLVIPYCTLTYCIKKERDRREDLIRTGQVAYKDRGFKFA</sequence>
<evidence type="ECO:0000256" key="5">
    <source>
        <dbReference type="ARBA" id="ARBA00022660"/>
    </source>
</evidence>
<dbReference type="EMBL" id="CABPRJ010000052">
    <property type="protein sequence ID" value="VVC26913.1"/>
    <property type="molecule type" value="Genomic_DNA"/>
</dbReference>
<evidence type="ECO:0000313" key="15">
    <source>
        <dbReference type="EMBL" id="VVC26913.1"/>
    </source>
</evidence>
<evidence type="ECO:0000256" key="8">
    <source>
        <dbReference type="ARBA" id="ARBA00022982"/>
    </source>
</evidence>
<keyword evidence="6 14" id="KW-0812">Transmembrane</keyword>
<name>A0A5E4M411_9HEMI</name>
<keyword evidence="11 14" id="KW-0472">Membrane</keyword>
<feature type="transmembrane region" description="Helical" evidence="14">
    <location>
        <begin position="74"/>
        <end position="92"/>
    </location>
</feature>
<keyword evidence="10" id="KW-0496">Mitochondrion</keyword>
<gene>
    <name evidence="15" type="ORF">CINCED_3A012956</name>
</gene>
<evidence type="ECO:0000256" key="2">
    <source>
        <dbReference type="ARBA" id="ARBA00007260"/>
    </source>
</evidence>
<comment type="similarity">
    <text evidence="2">Belongs to the complex I NDUFB4 subunit family.</text>
</comment>
<evidence type="ECO:0000256" key="3">
    <source>
        <dbReference type="ARBA" id="ARBA00018681"/>
    </source>
</evidence>
<evidence type="ECO:0000256" key="6">
    <source>
        <dbReference type="ARBA" id="ARBA00022692"/>
    </source>
</evidence>
<dbReference type="PANTHER" id="PTHR15469">
    <property type="entry name" value="NADH-UBIQUINONE OXIDOREDUCTASE B15 SUBUNIT"/>
    <property type="match status" value="1"/>
</dbReference>
<evidence type="ECO:0000256" key="14">
    <source>
        <dbReference type="SAM" id="Phobius"/>
    </source>
</evidence>
<evidence type="ECO:0000256" key="13">
    <source>
        <dbReference type="ARBA" id="ARBA00030987"/>
    </source>
</evidence>
<evidence type="ECO:0000313" key="16">
    <source>
        <dbReference type="Proteomes" id="UP000325440"/>
    </source>
</evidence>
<comment type="subcellular location">
    <subcellularLocation>
        <location evidence="1">Mitochondrion inner membrane</location>
        <topology evidence="1">Single-pass membrane protein</topology>
    </subcellularLocation>
</comment>
<evidence type="ECO:0000256" key="10">
    <source>
        <dbReference type="ARBA" id="ARBA00023128"/>
    </source>
</evidence>
<evidence type="ECO:0000256" key="4">
    <source>
        <dbReference type="ARBA" id="ARBA00022448"/>
    </source>
</evidence>
<dbReference type="Proteomes" id="UP000325440">
    <property type="component" value="Unassembled WGS sequence"/>
</dbReference>
<evidence type="ECO:0000256" key="7">
    <source>
        <dbReference type="ARBA" id="ARBA00022792"/>
    </source>
</evidence>
<reference evidence="15 16" key="1">
    <citation type="submission" date="2019-08" db="EMBL/GenBank/DDBJ databases">
        <authorList>
            <person name="Alioto T."/>
            <person name="Alioto T."/>
            <person name="Gomez Garrido J."/>
        </authorList>
    </citation>
    <scope>NUCLEOTIDE SEQUENCE [LARGE SCALE GENOMIC DNA]</scope>
</reference>
<organism evidence="15 16">
    <name type="scientific">Cinara cedri</name>
    <dbReference type="NCBI Taxonomy" id="506608"/>
    <lineage>
        <taxon>Eukaryota</taxon>
        <taxon>Metazoa</taxon>
        <taxon>Ecdysozoa</taxon>
        <taxon>Arthropoda</taxon>
        <taxon>Hexapoda</taxon>
        <taxon>Insecta</taxon>
        <taxon>Pterygota</taxon>
        <taxon>Neoptera</taxon>
        <taxon>Paraneoptera</taxon>
        <taxon>Hemiptera</taxon>
        <taxon>Sternorrhyncha</taxon>
        <taxon>Aphidomorpha</taxon>
        <taxon>Aphidoidea</taxon>
        <taxon>Aphididae</taxon>
        <taxon>Lachninae</taxon>
        <taxon>Cinara</taxon>
    </lineage>
</organism>
<accession>A0A5E4M411</accession>
<dbReference type="AlphaFoldDB" id="A0A5E4M411"/>